<accession>A0A1J7I6W5</accession>
<gene>
    <name evidence="3" type="ORF">CONLIGDRAFT_141810</name>
</gene>
<feature type="region of interest" description="Disordered" evidence="1">
    <location>
        <begin position="78"/>
        <end position="101"/>
    </location>
</feature>
<evidence type="ECO:0000313" key="3">
    <source>
        <dbReference type="EMBL" id="OIW23246.1"/>
    </source>
</evidence>
<proteinExistence type="predicted"/>
<dbReference type="AlphaFoldDB" id="A0A1J7I6W5"/>
<feature type="compositionally biased region" description="Basic and acidic residues" evidence="1">
    <location>
        <begin position="280"/>
        <end position="293"/>
    </location>
</feature>
<feature type="compositionally biased region" description="Acidic residues" evidence="1">
    <location>
        <begin position="580"/>
        <end position="592"/>
    </location>
</feature>
<protein>
    <recommendedName>
        <fullName evidence="2">HNH nuclease domain-containing protein</fullName>
    </recommendedName>
</protein>
<dbReference type="Pfam" id="PF13391">
    <property type="entry name" value="HNH_2"/>
    <property type="match status" value="1"/>
</dbReference>
<feature type="domain" description="HNH nuclease" evidence="2">
    <location>
        <begin position="304"/>
        <end position="378"/>
    </location>
</feature>
<dbReference type="InterPro" id="IPR003615">
    <property type="entry name" value="HNH_nuc"/>
</dbReference>
<name>A0A1J7I6W5_9PEZI</name>
<feature type="compositionally biased region" description="Polar residues" evidence="1">
    <location>
        <begin position="216"/>
        <end position="228"/>
    </location>
</feature>
<dbReference type="OrthoDB" id="4574562at2759"/>
<keyword evidence="4" id="KW-1185">Reference proteome</keyword>
<evidence type="ECO:0000313" key="4">
    <source>
        <dbReference type="Proteomes" id="UP000182658"/>
    </source>
</evidence>
<feature type="compositionally biased region" description="Low complexity" evidence="1">
    <location>
        <begin position="233"/>
        <end position="257"/>
    </location>
</feature>
<evidence type="ECO:0000256" key="1">
    <source>
        <dbReference type="SAM" id="MobiDB-lite"/>
    </source>
</evidence>
<dbReference type="EMBL" id="KV875107">
    <property type="protein sequence ID" value="OIW23246.1"/>
    <property type="molecule type" value="Genomic_DNA"/>
</dbReference>
<organism evidence="3 4">
    <name type="scientific">Coniochaeta ligniaria NRRL 30616</name>
    <dbReference type="NCBI Taxonomy" id="1408157"/>
    <lineage>
        <taxon>Eukaryota</taxon>
        <taxon>Fungi</taxon>
        <taxon>Dikarya</taxon>
        <taxon>Ascomycota</taxon>
        <taxon>Pezizomycotina</taxon>
        <taxon>Sordariomycetes</taxon>
        <taxon>Sordariomycetidae</taxon>
        <taxon>Coniochaetales</taxon>
        <taxon>Coniochaetaceae</taxon>
        <taxon>Coniochaeta</taxon>
    </lineage>
</organism>
<reference evidence="3 4" key="1">
    <citation type="submission" date="2016-10" db="EMBL/GenBank/DDBJ databases">
        <title>Draft genome sequence of Coniochaeta ligniaria NRRL30616, a lignocellulolytic fungus for bioabatement of inhibitors in plant biomass hydrolysates.</title>
        <authorList>
            <consortium name="DOE Joint Genome Institute"/>
            <person name="Jimenez D.J."/>
            <person name="Hector R.E."/>
            <person name="Riley R."/>
            <person name="Sun H."/>
            <person name="Grigoriev I.V."/>
            <person name="Van Elsas J.D."/>
            <person name="Nichols N.N."/>
        </authorList>
    </citation>
    <scope>NUCLEOTIDE SEQUENCE [LARGE SCALE GENOMIC DNA]</scope>
    <source>
        <strain evidence="3 4">NRRL 30616</strain>
    </source>
</reference>
<dbReference type="Proteomes" id="UP000182658">
    <property type="component" value="Unassembled WGS sequence"/>
</dbReference>
<sequence length="604" mass="67171">MAGRESTSDFIGNRSLDCTSNDIEHHAANLHAVPVRQSATSPSSTESQAVEMPSTQEELYQLFLRGVLRRLQEDALPSDDSEASYRVTSSSTKKKPPPVLAVDTESKKAMVIALQAALLDPNVSYFGVRLRRKYESRDTLHLDIESAIDAAERHIAAVMEVWKNVGEGNEAVAQEIPTIPSEGSPMTKQPSYTGKGKSKAIETVTPPITHRRTRSQDITVAGPSSTTGMPVMPSQLSTPSSQLSTPSSQPGTPSRSQRSTRKRPSTDTLESPGAQRVKTSKADQRSKEDKHAQEVVPKWYGSRCLLTHKLLVDGAHTLAVGIQKQNLDEFWKALNQFWPPEMVSAWIESLRQEKMALRNVIPLSPEAHRRWDRHYFALRPVRCEDDPERVMYVQICFANTIDTMTGQRNDTADRNYIDIQGKRDVGGLCDWRSIHQCNEALGPQVRAIQTGDIFRLTTTDPDKRPLPSYRLLEIQYALHKVLGSLKAAAAEKVLFRRDPPDVDPVPRGSHLIKETLLSYLLDHAEDSLAVSQEQADKWRGAIVLAQDAERARQTTFLQSIGWDVPTLDPHPGTPAHLPSDQEEGTEESDEEGPTQHSGDKRALT</sequence>
<feature type="region of interest" description="Disordered" evidence="1">
    <location>
        <begin position="562"/>
        <end position="604"/>
    </location>
</feature>
<feature type="region of interest" description="Disordered" evidence="1">
    <location>
        <begin position="178"/>
        <end position="293"/>
    </location>
</feature>
<dbReference type="InParanoid" id="A0A1J7I6W5"/>
<evidence type="ECO:0000259" key="2">
    <source>
        <dbReference type="Pfam" id="PF13391"/>
    </source>
</evidence>